<name>A0A060RE96_9BACT</name>
<sequence length="217" mass="24592">MTTKKILLVTVLLILSEALFFNLKNAAATTRKEIVITPQISEFDYIMRRVAAENQLDWRLLAAIGYHESRFRRDLVSSAGARGVMQVMPGVAKSFGIDKEELACPETNIGAAAKLIKRIEGMMKLPKSTTEEDRMKIILASYNGGIGHVSDARRLATKLGENNNKWDTLEKFIKLKGQPEYIEDESIRYGKFDGSETVQFVEKVMKKYDDYCKNYPI</sequence>
<proteinExistence type="inferred from homology"/>
<comment type="similarity">
    <text evidence="1">Belongs to the transglycosylase Slt family.</text>
</comment>
<evidence type="ECO:0000256" key="1">
    <source>
        <dbReference type="ARBA" id="ARBA00007734"/>
    </source>
</evidence>
<dbReference type="PANTHER" id="PTHR37423">
    <property type="entry name" value="SOLUBLE LYTIC MUREIN TRANSGLYCOSYLASE-RELATED"/>
    <property type="match status" value="1"/>
</dbReference>
<dbReference type="InterPro" id="IPR008258">
    <property type="entry name" value="Transglycosylase_SLT_dom_1"/>
</dbReference>
<protein>
    <submittedName>
        <fullName evidence="3">Soluble lytic murein transglycosylase</fullName>
        <ecNumber evidence="3">3.2.1.-</ecNumber>
    </submittedName>
</protein>
<gene>
    <name evidence="3" type="ORF">BN938_2817</name>
</gene>
<keyword evidence="4" id="KW-1185">Reference proteome</keyword>
<dbReference type="Pfam" id="PF01464">
    <property type="entry name" value="SLT"/>
    <property type="match status" value="1"/>
</dbReference>
<dbReference type="SUPFAM" id="SSF53955">
    <property type="entry name" value="Lysozyme-like"/>
    <property type="match status" value="1"/>
</dbReference>
<dbReference type="GO" id="GO:0016798">
    <property type="term" value="F:hydrolase activity, acting on glycosyl bonds"/>
    <property type="evidence" value="ECO:0007669"/>
    <property type="project" value="UniProtKB-KW"/>
</dbReference>
<evidence type="ECO:0000313" key="3">
    <source>
        <dbReference type="EMBL" id="CDN32883.1"/>
    </source>
</evidence>
<evidence type="ECO:0000313" key="4">
    <source>
        <dbReference type="Proteomes" id="UP000027616"/>
    </source>
</evidence>
<feature type="domain" description="Transglycosylase SLT" evidence="2">
    <location>
        <begin position="50"/>
        <end position="163"/>
    </location>
</feature>
<dbReference type="HOGENOM" id="CLU_1232905_0_0_10"/>
<evidence type="ECO:0000259" key="2">
    <source>
        <dbReference type="Pfam" id="PF01464"/>
    </source>
</evidence>
<dbReference type="eggNOG" id="COG4623">
    <property type="taxonomic scope" value="Bacteria"/>
</dbReference>
<dbReference type="PANTHER" id="PTHR37423:SF2">
    <property type="entry name" value="MEMBRANE-BOUND LYTIC MUREIN TRANSGLYCOSYLASE C"/>
    <property type="match status" value="1"/>
</dbReference>
<dbReference type="KEGG" id="rbc:BN938_2817"/>
<keyword evidence="3" id="KW-0326">Glycosidase</keyword>
<dbReference type="InterPro" id="IPR023346">
    <property type="entry name" value="Lysozyme-like_dom_sf"/>
</dbReference>
<dbReference type="CDD" id="cd13403">
    <property type="entry name" value="MLTF-like"/>
    <property type="match status" value="1"/>
</dbReference>
<accession>A0A060RE96</accession>
<dbReference type="Proteomes" id="UP000027616">
    <property type="component" value="Chromosome I"/>
</dbReference>
<keyword evidence="3" id="KW-0378">Hydrolase</keyword>
<dbReference type="EC" id="3.2.1.-" evidence="3"/>
<dbReference type="AlphaFoldDB" id="A0A060RE96"/>
<dbReference type="OrthoDB" id="9815002at2"/>
<reference evidence="3 4" key="1">
    <citation type="journal article" date="2015" name="Genome Announc.">
        <title>Complete Genome Sequence of the Novel Leech Symbiont Mucinivorans hirudinis M3T.</title>
        <authorList>
            <person name="Nelson M.C."/>
            <person name="Bomar L."/>
            <person name="Graf J."/>
        </authorList>
    </citation>
    <scope>NUCLEOTIDE SEQUENCE [LARGE SCALE GENOMIC DNA]</scope>
    <source>
        <strain evidence="4">M3</strain>
    </source>
</reference>
<dbReference type="EMBL" id="HG934468">
    <property type="protein sequence ID" value="CDN32883.1"/>
    <property type="molecule type" value="Genomic_DNA"/>
</dbReference>
<dbReference type="Gene3D" id="1.10.530.10">
    <property type="match status" value="1"/>
</dbReference>
<dbReference type="STRING" id="1433126.BN938_2817"/>
<organism evidence="3 4">
    <name type="scientific">Mucinivorans hirudinis</name>
    <dbReference type="NCBI Taxonomy" id="1433126"/>
    <lineage>
        <taxon>Bacteria</taxon>
        <taxon>Pseudomonadati</taxon>
        <taxon>Bacteroidota</taxon>
        <taxon>Bacteroidia</taxon>
        <taxon>Bacteroidales</taxon>
        <taxon>Rikenellaceae</taxon>
        <taxon>Mucinivorans</taxon>
    </lineage>
</organism>